<reference evidence="9" key="2">
    <citation type="submission" date="2023-01" db="EMBL/GenBank/DDBJ databases">
        <authorList>
            <person name="Sun Q."/>
            <person name="Evtushenko L."/>
        </authorList>
    </citation>
    <scope>NUCLEOTIDE SEQUENCE</scope>
    <source>
        <strain evidence="9">VKM Ac-1246</strain>
    </source>
</reference>
<feature type="domain" description="Peptidase S8/S53" evidence="8">
    <location>
        <begin position="197"/>
        <end position="454"/>
    </location>
</feature>
<keyword evidence="2 5" id="KW-0645">Protease</keyword>
<organism evidence="9 10">
    <name type="scientific">Nocardioides luteus</name>
    <dbReference type="NCBI Taxonomy" id="1844"/>
    <lineage>
        <taxon>Bacteria</taxon>
        <taxon>Bacillati</taxon>
        <taxon>Actinomycetota</taxon>
        <taxon>Actinomycetes</taxon>
        <taxon>Propionibacteriales</taxon>
        <taxon>Nocardioidaceae</taxon>
        <taxon>Nocardioides</taxon>
    </lineage>
</organism>
<dbReference type="Pfam" id="PF00082">
    <property type="entry name" value="Peptidase_S8"/>
    <property type="match status" value="1"/>
</dbReference>
<evidence type="ECO:0000313" key="10">
    <source>
        <dbReference type="Proteomes" id="UP001142292"/>
    </source>
</evidence>
<evidence type="ECO:0000256" key="4">
    <source>
        <dbReference type="ARBA" id="ARBA00022825"/>
    </source>
</evidence>
<dbReference type="InterPro" id="IPR015500">
    <property type="entry name" value="Peptidase_S8_subtilisin-rel"/>
</dbReference>
<keyword evidence="3 5" id="KW-0378">Hydrolase</keyword>
<reference evidence="9" key="1">
    <citation type="journal article" date="2014" name="Int. J. Syst. Evol. Microbiol.">
        <title>Complete genome of a new Firmicutes species belonging to the dominant human colonic microbiota ('Ruminococcus bicirculans') reveals two chromosomes and a selective capacity to utilize plant glucans.</title>
        <authorList>
            <consortium name="NISC Comparative Sequencing Program"/>
            <person name="Wegmann U."/>
            <person name="Louis P."/>
            <person name="Goesmann A."/>
            <person name="Henrissat B."/>
            <person name="Duncan S.H."/>
            <person name="Flint H.J."/>
        </authorList>
    </citation>
    <scope>NUCLEOTIDE SEQUENCE</scope>
    <source>
        <strain evidence="9">VKM Ac-1246</strain>
    </source>
</reference>
<dbReference type="Proteomes" id="UP001142292">
    <property type="component" value="Unassembled WGS sequence"/>
</dbReference>
<comment type="similarity">
    <text evidence="1 5 6">Belongs to the peptidase S8 family.</text>
</comment>
<dbReference type="InterPro" id="IPR023828">
    <property type="entry name" value="Peptidase_S8_Ser-AS"/>
</dbReference>
<dbReference type="PROSITE" id="PS00136">
    <property type="entry name" value="SUBTILASE_ASP"/>
    <property type="match status" value="1"/>
</dbReference>
<keyword evidence="4 5" id="KW-0720">Serine protease</keyword>
<feature type="active site" description="Charge relay system" evidence="5">
    <location>
        <position position="238"/>
    </location>
</feature>
<proteinExistence type="inferred from homology"/>
<dbReference type="PROSITE" id="PS00138">
    <property type="entry name" value="SUBTILASE_SER"/>
    <property type="match status" value="1"/>
</dbReference>
<keyword evidence="7" id="KW-0732">Signal</keyword>
<feature type="active site" description="Charge relay system" evidence="5">
    <location>
        <position position="206"/>
    </location>
</feature>
<dbReference type="InterPro" id="IPR000209">
    <property type="entry name" value="Peptidase_S8/S53_dom"/>
</dbReference>
<dbReference type="GO" id="GO:0008233">
    <property type="term" value="F:peptidase activity"/>
    <property type="evidence" value="ECO:0007669"/>
    <property type="project" value="UniProtKB-KW"/>
</dbReference>
<dbReference type="PROSITE" id="PS00137">
    <property type="entry name" value="SUBTILASE_HIS"/>
    <property type="match status" value="1"/>
</dbReference>
<dbReference type="Pfam" id="PF13620">
    <property type="entry name" value="CarboxypepD_reg"/>
    <property type="match status" value="1"/>
</dbReference>
<dbReference type="GO" id="GO:0006508">
    <property type="term" value="P:proteolysis"/>
    <property type="evidence" value="ECO:0007669"/>
    <property type="project" value="UniProtKB-KW"/>
</dbReference>
<evidence type="ECO:0000256" key="7">
    <source>
        <dbReference type="SAM" id="SignalP"/>
    </source>
</evidence>
<dbReference type="PROSITE" id="PS51892">
    <property type="entry name" value="SUBTILASE"/>
    <property type="match status" value="1"/>
</dbReference>
<dbReference type="Gene3D" id="2.60.40.1120">
    <property type="entry name" value="Carboxypeptidase-like, regulatory domain"/>
    <property type="match status" value="1"/>
</dbReference>
<name>A0ABQ5SW15_9ACTN</name>
<evidence type="ECO:0000256" key="1">
    <source>
        <dbReference type="ARBA" id="ARBA00011073"/>
    </source>
</evidence>
<dbReference type="SUPFAM" id="SSF52743">
    <property type="entry name" value="Subtilisin-like"/>
    <property type="match status" value="1"/>
</dbReference>
<evidence type="ECO:0000256" key="5">
    <source>
        <dbReference type="PROSITE-ProRule" id="PRU01240"/>
    </source>
</evidence>
<dbReference type="PANTHER" id="PTHR43806">
    <property type="entry name" value="PEPTIDASE S8"/>
    <property type="match status" value="1"/>
</dbReference>
<evidence type="ECO:0000259" key="8">
    <source>
        <dbReference type="Pfam" id="PF00082"/>
    </source>
</evidence>
<dbReference type="RefSeq" id="WP_189118681.1">
    <property type="nucleotide sequence ID" value="NZ_BMRK01000008.1"/>
</dbReference>
<dbReference type="InterPro" id="IPR036852">
    <property type="entry name" value="Peptidase_S8/S53_dom_sf"/>
</dbReference>
<dbReference type="Gene3D" id="3.40.50.200">
    <property type="entry name" value="Peptidase S8/S53 domain"/>
    <property type="match status" value="1"/>
</dbReference>
<feature type="signal peptide" evidence="7">
    <location>
        <begin position="1"/>
        <end position="24"/>
    </location>
</feature>
<evidence type="ECO:0000256" key="3">
    <source>
        <dbReference type="ARBA" id="ARBA00022801"/>
    </source>
</evidence>
<dbReference type="InterPro" id="IPR022398">
    <property type="entry name" value="Peptidase_S8_His-AS"/>
</dbReference>
<dbReference type="SUPFAM" id="SSF49464">
    <property type="entry name" value="Carboxypeptidase regulatory domain-like"/>
    <property type="match status" value="1"/>
</dbReference>
<dbReference type="InterPro" id="IPR008969">
    <property type="entry name" value="CarboxyPept-like_regulatory"/>
</dbReference>
<dbReference type="InterPro" id="IPR050131">
    <property type="entry name" value="Peptidase_S8_subtilisin-like"/>
</dbReference>
<dbReference type="InterPro" id="IPR023827">
    <property type="entry name" value="Peptidase_S8_Asp-AS"/>
</dbReference>
<dbReference type="PANTHER" id="PTHR43806:SF11">
    <property type="entry name" value="CEREVISIN-RELATED"/>
    <property type="match status" value="1"/>
</dbReference>
<dbReference type="EMBL" id="BSEL01000005">
    <property type="protein sequence ID" value="GLJ68382.1"/>
    <property type="molecule type" value="Genomic_DNA"/>
</dbReference>
<evidence type="ECO:0000313" key="9">
    <source>
        <dbReference type="EMBL" id="GLJ68382.1"/>
    </source>
</evidence>
<accession>A0ABQ5SW15</accession>
<protein>
    <submittedName>
        <fullName evidence="9">Serine protease</fullName>
    </submittedName>
</protein>
<gene>
    <name evidence="9" type="ORF">GCM10017579_24180</name>
</gene>
<evidence type="ECO:0000256" key="6">
    <source>
        <dbReference type="RuleBase" id="RU003355"/>
    </source>
</evidence>
<feature type="chain" id="PRO_5047519269" evidence="7">
    <location>
        <begin position="25"/>
        <end position="1061"/>
    </location>
</feature>
<evidence type="ECO:0000256" key="2">
    <source>
        <dbReference type="ARBA" id="ARBA00022670"/>
    </source>
</evidence>
<dbReference type="PRINTS" id="PR00723">
    <property type="entry name" value="SUBTILISIN"/>
</dbReference>
<keyword evidence="10" id="KW-1185">Reference proteome</keyword>
<comment type="caution">
    <text evidence="9">The sequence shown here is derived from an EMBL/GenBank/DDBJ whole genome shotgun (WGS) entry which is preliminary data.</text>
</comment>
<feature type="active site" description="Charge relay system" evidence="5">
    <location>
        <position position="415"/>
    </location>
</feature>
<sequence length="1061" mass="109971">MRIRPRYGAAATLVATLATIPLVAASAATGTPPTGQAPGPSSVDPATRSVTLVTGDRVVVRTSTDARGHLSVVPLDAQGLLARGHLDPRLFDVTGLLSQGYGDDDADSLRLLAGRRPGASLDRSARDDVEVHLDALGIDVLDVPKDETTDVWQALTSARSMTGGVERLWLDGVRHATLDTSVDKIGAPSAWQAGFDGTGTTVAILDTGIDATHPDLDELVVDSRDFTGKGDVGDGHGHGTHVASIIAGSGEGSAGARRGVAPGASLAIGKTLSDSGSGTDATVLAGMEWAATEVDADVVNMSLGSPDLAGTDVLERAIDDLTAETGTLFVVSASNDGPGDQTLGSPGTADSALTVAATDDADALAPFSSRGPRLGDFAIKPDVSAPGVGIVAARASGTTMGSPVDDLYTSASGTSMASPHVAGAAAILAQRHPDWSPADLKAALISTVQDTEGSVFGRGAGRIDLARAVGQQVVATPGNLSVFARDDVARPIARTVTYRNDGDDAVTLRLSLDLERWKGSVSGPAPIQLGTTRVTVPAHGIAEVPVSIAPKGARSGVYGATLVATDGTNHVTTLIGAYVEPRAGDLEISALDTAGDPIQGGTVLVYDMSSGQPHYVITDEDGTGHLRLPAGSYNVSTMISSAAGATAATKPVTVGDTSTSVVLDGRAGRPAGATIDNDAATVGRVVEVAQRKQKVSIGYRLTPAGTQEAAVVPVDHREMKLRVYTQFAAATDAGRTELLHAAHVWDDGIPGDPTYRAKKSAMRTVTTTVRAQAGPTAGSVTNGIFFPGEDTAWSLRHDTQLPTDVVQRYDEVRGSRWARGATQSIGGFLPYITFEIGELDRKLTHDEWNLATILPTLVEDGAYRDGDSMVFAFGGVSDLPGRFSLDFTLDGTFALSRGGEEIARSETSLLRVDDLPAGEHPYTLSAEIRRGGGLSTQMRLDWTFESSRARSKAALPLSVVRLQPQGLDARNAADRDTRVPVDVWLEKNPGGDIGKVKSVLVEVSYDGGATWQEAELASAKNGWRASAPAAGTSATGVALRATLETSNGRLVQTVEDAYVLR</sequence>